<proteinExistence type="predicted"/>
<sequence>METPSSTRRVTRSQTLAAAAAANNSANNFSTLRKTEESEIGLTKSRNRNNGKKQQDRSALFDITNESPIIGLAMGSLETPLSSSSSSAIMLSKKRIISPGSGEALLRGQVRTLLQKVEEEAELSKLSLENRPAFLSNNLQGFLNSPLNFIAPTPANTPQIFDFSQTNGLASFSQSPVEDKFLISLQMGSEIFEGKKQESNLMITRSLLQDFSEKSEGYCSSELTYQGGGESEGKKSGIITDDDDSSSIWFIQVNASTVDDGQEVEEEEEEDAEEGLEEDCENDYIYSEGEEEEEKEDEGLVVDELCDAVSKISVNGGEMEKFTGKHTRFVYNSDDELQGGEESASSAASSPSGLKLRGLPTPKGKHVVFLMTRNFV</sequence>
<comment type="caution">
    <text evidence="2">The sequence shown here is derived from an EMBL/GenBank/DDBJ whole genome shotgun (WGS) entry which is preliminary data.</text>
</comment>
<dbReference type="PANTHER" id="PTHR47512">
    <property type="entry name" value="EXPRESSED PROTEIN"/>
    <property type="match status" value="1"/>
</dbReference>
<accession>A0ABD3A633</accession>
<protein>
    <submittedName>
        <fullName evidence="2">Uncharacterized protein</fullName>
    </submittedName>
</protein>
<feature type="compositionally biased region" description="Acidic residues" evidence="1">
    <location>
        <begin position="260"/>
        <end position="281"/>
    </location>
</feature>
<feature type="region of interest" description="Disordered" evidence="1">
    <location>
        <begin position="37"/>
        <end position="58"/>
    </location>
</feature>
<dbReference type="AlphaFoldDB" id="A0ABD3A633"/>
<evidence type="ECO:0000313" key="3">
    <source>
        <dbReference type="Proteomes" id="UP001630127"/>
    </source>
</evidence>
<feature type="compositionally biased region" description="Low complexity" evidence="1">
    <location>
        <begin position="343"/>
        <end position="352"/>
    </location>
</feature>
<reference evidence="2 3" key="1">
    <citation type="submission" date="2024-11" db="EMBL/GenBank/DDBJ databases">
        <title>A near-complete genome assembly of Cinchona calisaya.</title>
        <authorList>
            <person name="Lian D.C."/>
            <person name="Zhao X.W."/>
            <person name="Wei L."/>
        </authorList>
    </citation>
    <scope>NUCLEOTIDE SEQUENCE [LARGE SCALE GENOMIC DNA]</scope>
    <source>
        <tissue evidence="2">Nenye</tissue>
    </source>
</reference>
<keyword evidence="3" id="KW-1185">Reference proteome</keyword>
<evidence type="ECO:0000313" key="2">
    <source>
        <dbReference type="EMBL" id="KAL3527210.1"/>
    </source>
</evidence>
<gene>
    <name evidence="2" type="ORF">ACH5RR_011866</name>
</gene>
<dbReference type="EMBL" id="JBJUIK010000005">
    <property type="protein sequence ID" value="KAL3527210.1"/>
    <property type="molecule type" value="Genomic_DNA"/>
</dbReference>
<name>A0ABD3A633_9GENT</name>
<evidence type="ECO:0000256" key="1">
    <source>
        <dbReference type="SAM" id="MobiDB-lite"/>
    </source>
</evidence>
<dbReference type="PANTHER" id="PTHR47512:SF3">
    <property type="entry name" value="CHALCONE-FLAVONONE ISOMERASE FAMILY PROTEIN"/>
    <property type="match status" value="1"/>
</dbReference>
<feature type="region of interest" description="Disordered" evidence="1">
    <location>
        <begin position="257"/>
        <end position="281"/>
    </location>
</feature>
<dbReference type="Proteomes" id="UP001630127">
    <property type="component" value="Unassembled WGS sequence"/>
</dbReference>
<organism evidence="2 3">
    <name type="scientific">Cinchona calisaya</name>
    <dbReference type="NCBI Taxonomy" id="153742"/>
    <lineage>
        <taxon>Eukaryota</taxon>
        <taxon>Viridiplantae</taxon>
        <taxon>Streptophyta</taxon>
        <taxon>Embryophyta</taxon>
        <taxon>Tracheophyta</taxon>
        <taxon>Spermatophyta</taxon>
        <taxon>Magnoliopsida</taxon>
        <taxon>eudicotyledons</taxon>
        <taxon>Gunneridae</taxon>
        <taxon>Pentapetalae</taxon>
        <taxon>asterids</taxon>
        <taxon>lamiids</taxon>
        <taxon>Gentianales</taxon>
        <taxon>Rubiaceae</taxon>
        <taxon>Cinchonoideae</taxon>
        <taxon>Cinchoneae</taxon>
        <taxon>Cinchona</taxon>
    </lineage>
</organism>
<feature type="region of interest" description="Disordered" evidence="1">
    <location>
        <begin position="333"/>
        <end position="361"/>
    </location>
</feature>